<accession>A0ABW7YZG6</accession>
<comment type="caution">
    <text evidence="2">The sequence shown here is derived from an EMBL/GenBank/DDBJ whole genome shotgun (WGS) entry which is preliminary data.</text>
</comment>
<feature type="chain" id="PRO_5047464089" description="Peptidase inhibitor family I36 protein" evidence="1">
    <location>
        <begin position="27"/>
        <end position="125"/>
    </location>
</feature>
<evidence type="ECO:0008006" key="4">
    <source>
        <dbReference type="Google" id="ProtNLM"/>
    </source>
</evidence>
<keyword evidence="3" id="KW-1185">Reference proteome</keyword>
<protein>
    <recommendedName>
        <fullName evidence="4">Peptidase inhibitor family I36 protein</fullName>
    </recommendedName>
</protein>
<feature type="signal peptide" evidence="1">
    <location>
        <begin position="1"/>
        <end position="26"/>
    </location>
</feature>
<evidence type="ECO:0000256" key="1">
    <source>
        <dbReference type="SAM" id="SignalP"/>
    </source>
</evidence>
<dbReference type="RefSeq" id="WP_397085775.1">
    <property type="nucleotide sequence ID" value="NZ_JBITGY010000007.1"/>
</dbReference>
<name>A0ABW7YZG6_9ACTN</name>
<organism evidence="2 3">
    <name type="scientific">Nonomuraea typhae</name>
    <dbReference type="NCBI Taxonomy" id="2603600"/>
    <lineage>
        <taxon>Bacteria</taxon>
        <taxon>Bacillati</taxon>
        <taxon>Actinomycetota</taxon>
        <taxon>Actinomycetes</taxon>
        <taxon>Streptosporangiales</taxon>
        <taxon>Streptosporangiaceae</taxon>
        <taxon>Nonomuraea</taxon>
    </lineage>
</organism>
<dbReference type="Proteomes" id="UP001612741">
    <property type="component" value="Unassembled WGS sequence"/>
</dbReference>
<dbReference type="EMBL" id="JBITGY010000007">
    <property type="protein sequence ID" value="MFI6501325.1"/>
    <property type="molecule type" value="Genomic_DNA"/>
</dbReference>
<gene>
    <name evidence="2" type="ORF">ACIBG2_28380</name>
</gene>
<evidence type="ECO:0000313" key="2">
    <source>
        <dbReference type="EMBL" id="MFI6501325.1"/>
    </source>
</evidence>
<sequence>MRRSLTMAAVMAATVLSATATAPASASGYVYDCPAGNWCIYDSSNDVVRKSEGNWSGAQSFRALVNNGNRDPGRDHIQVVWYTGSTRHSTCLHYYYDGSKEHFSLDDEVPNGGGWVQSVTWRGEC</sequence>
<reference evidence="2 3" key="1">
    <citation type="submission" date="2024-10" db="EMBL/GenBank/DDBJ databases">
        <title>The Natural Products Discovery Center: Release of the First 8490 Sequenced Strains for Exploring Actinobacteria Biosynthetic Diversity.</title>
        <authorList>
            <person name="Kalkreuter E."/>
            <person name="Kautsar S.A."/>
            <person name="Yang D."/>
            <person name="Bader C.D."/>
            <person name="Teijaro C.N."/>
            <person name="Fluegel L."/>
            <person name="Davis C.M."/>
            <person name="Simpson J.R."/>
            <person name="Lauterbach L."/>
            <person name="Steele A.D."/>
            <person name="Gui C."/>
            <person name="Meng S."/>
            <person name="Li G."/>
            <person name="Viehrig K."/>
            <person name="Ye F."/>
            <person name="Su P."/>
            <person name="Kiefer A.F."/>
            <person name="Nichols A."/>
            <person name="Cepeda A.J."/>
            <person name="Yan W."/>
            <person name="Fan B."/>
            <person name="Jiang Y."/>
            <person name="Adhikari A."/>
            <person name="Zheng C.-J."/>
            <person name="Schuster L."/>
            <person name="Cowan T.M."/>
            <person name="Smanski M.J."/>
            <person name="Chevrette M.G."/>
            <person name="De Carvalho L.P.S."/>
            <person name="Shen B."/>
        </authorList>
    </citation>
    <scope>NUCLEOTIDE SEQUENCE [LARGE SCALE GENOMIC DNA]</scope>
    <source>
        <strain evidence="2 3">NPDC050545</strain>
    </source>
</reference>
<proteinExistence type="predicted"/>
<evidence type="ECO:0000313" key="3">
    <source>
        <dbReference type="Proteomes" id="UP001612741"/>
    </source>
</evidence>
<keyword evidence="1" id="KW-0732">Signal</keyword>